<comment type="caution">
    <text evidence="2">The sequence shown here is derived from an EMBL/GenBank/DDBJ whole genome shotgun (WGS) entry which is preliminary data.</text>
</comment>
<dbReference type="EMBL" id="JALNTZ010000009">
    <property type="protein sequence ID" value="KAJ3641368.1"/>
    <property type="molecule type" value="Genomic_DNA"/>
</dbReference>
<evidence type="ECO:0000313" key="3">
    <source>
        <dbReference type="Proteomes" id="UP001168821"/>
    </source>
</evidence>
<gene>
    <name evidence="2" type="ORF">Zmor_027878</name>
</gene>
<proteinExistence type="predicted"/>
<organism evidence="2 3">
    <name type="scientific">Zophobas morio</name>
    <dbReference type="NCBI Taxonomy" id="2755281"/>
    <lineage>
        <taxon>Eukaryota</taxon>
        <taxon>Metazoa</taxon>
        <taxon>Ecdysozoa</taxon>
        <taxon>Arthropoda</taxon>
        <taxon>Hexapoda</taxon>
        <taxon>Insecta</taxon>
        <taxon>Pterygota</taxon>
        <taxon>Neoptera</taxon>
        <taxon>Endopterygota</taxon>
        <taxon>Coleoptera</taxon>
        <taxon>Polyphaga</taxon>
        <taxon>Cucujiformia</taxon>
        <taxon>Tenebrionidae</taxon>
        <taxon>Zophobas</taxon>
    </lineage>
</organism>
<name>A0AA38HPL3_9CUCU</name>
<evidence type="ECO:0000313" key="2">
    <source>
        <dbReference type="EMBL" id="KAJ3641368.1"/>
    </source>
</evidence>
<dbReference type="AlphaFoldDB" id="A0AA38HPL3"/>
<reference evidence="2" key="1">
    <citation type="journal article" date="2023" name="G3 (Bethesda)">
        <title>Whole genome assemblies of Zophobas morio and Tenebrio molitor.</title>
        <authorList>
            <person name="Kaur S."/>
            <person name="Stinson S.A."/>
            <person name="diCenzo G.C."/>
        </authorList>
    </citation>
    <scope>NUCLEOTIDE SEQUENCE</scope>
    <source>
        <strain evidence="2">QUZm001</strain>
    </source>
</reference>
<feature type="region of interest" description="Disordered" evidence="1">
    <location>
        <begin position="1"/>
        <end position="52"/>
    </location>
</feature>
<protein>
    <submittedName>
        <fullName evidence="2">Uncharacterized protein</fullName>
    </submittedName>
</protein>
<feature type="compositionally biased region" description="Basic and acidic residues" evidence="1">
    <location>
        <begin position="1"/>
        <end position="20"/>
    </location>
</feature>
<dbReference type="Proteomes" id="UP001168821">
    <property type="component" value="Unassembled WGS sequence"/>
</dbReference>
<accession>A0AA38HPL3</accession>
<feature type="compositionally biased region" description="Basic and acidic residues" evidence="1">
    <location>
        <begin position="30"/>
        <end position="40"/>
    </location>
</feature>
<sequence>MIPKIEDQQTAKLEKIEETPASRQILSNEKLCEENHEKNIPAKQKHRNKENRKFDAKDLDWLQNGTYTKRETNQLPRLSEEVKLFNQTRAVKVRTRYSLLMKTVRVMPIQKT</sequence>
<evidence type="ECO:0000256" key="1">
    <source>
        <dbReference type="SAM" id="MobiDB-lite"/>
    </source>
</evidence>
<keyword evidence="3" id="KW-1185">Reference proteome</keyword>